<name>X1VYP9_9ZZZZ</name>
<dbReference type="GO" id="GO:0046872">
    <property type="term" value="F:metal ion binding"/>
    <property type="evidence" value="ECO:0007669"/>
    <property type="project" value="UniProtKB-KW"/>
</dbReference>
<sequence>DAVKAAGKIHSDMERGFIRTEVISYEDLVKCGSLSEARKRGVLLLEGKNYIVQDGDVVTFLFNV</sequence>
<dbReference type="Gene3D" id="3.10.20.30">
    <property type="match status" value="1"/>
</dbReference>
<evidence type="ECO:0000256" key="2">
    <source>
        <dbReference type="ARBA" id="ARBA00022723"/>
    </source>
</evidence>
<dbReference type="GO" id="GO:0016887">
    <property type="term" value="F:ATP hydrolysis activity"/>
    <property type="evidence" value="ECO:0007669"/>
    <property type="project" value="TreeGrafter"/>
</dbReference>
<evidence type="ECO:0000256" key="5">
    <source>
        <dbReference type="ARBA" id="ARBA00022842"/>
    </source>
</evidence>
<dbReference type="InterPro" id="IPR013029">
    <property type="entry name" value="YchF_C"/>
</dbReference>
<protein>
    <recommendedName>
        <fullName evidence="6">YchF C-terminal domain-containing protein</fullName>
    </recommendedName>
</protein>
<dbReference type="InterPro" id="IPR012675">
    <property type="entry name" value="Beta-grasp_dom_sf"/>
</dbReference>
<evidence type="ECO:0000313" key="7">
    <source>
        <dbReference type="EMBL" id="GAJ24781.1"/>
    </source>
</evidence>
<keyword evidence="3" id="KW-0547">Nucleotide-binding</keyword>
<organism evidence="7">
    <name type="scientific">marine sediment metagenome</name>
    <dbReference type="NCBI Taxonomy" id="412755"/>
    <lineage>
        <taxon>unclassified sequences</taxon>
        <taxon>metagenomes</taxon>
        <taxon>ecological metagenomes</taxon>
    </lineage>
</organism>
<evidence type="ECO:0000259" key="6">
    <source>
        <dbReference type="Pfam" id="PF06071"/>
    </source>
</evidence>
<keyword evidence="2" id="KW-0479">Metal-binding</keyword>
<comment type="cofactor">
    <cofactor evidence="1">
        <name>Mg(2+)</name>
        <dbReference type="ChEBI" id="CHEBI:18420"/>
    </cofactor>
</comment>
<evidence type="ECO:0000256" key="3">
    <source>
        <dbReference type="ARBA" id="ARBA00022741"/>
    </source>
</evidence>
<comment type="caution">
    <text evidence="7">The sequence shown here is derived from an EMBL/GenBank/DDBJ whole genome shotgun (WGS) entry which is preliminary data.</text>
</comment>
<dbReference type="Pfam" id="PF06071">
    <property type="entry name" value="YchF-GTPase_C"/>
    <property type="match status" value="1"/>
</dbReference>
<dbReference type="EMBL" id="BARW01038845">
    <property type="protein sequence ID" value="GAJ24781.1"/>
    <property type="molecule type" value="Genomic_DNA"/>
</dbReference>
<dbReference type="GO" id="GO:0005737">
    <property type="term" value="C:cytoplasm"/>
    <property type="evidence" value="ECO:0007669"/>
    <property type="project" value="TreeGrafter"/>
</dbReference>
<dbReference type="SUPFAM" id="SSF81271">
    <property type="entry name" value="TGS-like"/>
    <property type="match status" value="1"/>
</dbReference>
<evidence type="ECO:0000256" key="1">
    <source>
        <dbReference type="ARBA" id="ARBA00001946"/>
    </source>
</evidence>
<keyword evidence="4" id="KW-0067">ATP-binding</keyword>
<keyword evidence="5" id="KW-0460">Magnesium</keyword>
<gene>
    <name evidence="7" type="ORF">S12H4_59442</name>
</gene>
<dbReference type="FunFam" id="3.10.20.30:FF:000029">
    <property type="entry name" value="Obg-like ATPase 1"/>
    <property type="match status" value="1"/>
</dbReference>
<reference evidence="7" key="1">
    <citation type="journal article" date="2014" name="Front. Microbiol.">
        <title>High frequency of phylogenetically diverse reductive dehalogenase-homologous genes in deep subseafloor sedimentary metagenomes.</title>
        <authorList>
            <person name="Kawai M."/>
            <person name="Futagami T."/>
            <person name="Toyoda A."/>
            <person name="Takaki Y."/>
            <person name="Nishi S."/>
            <person name="Hori S."/>
            <person name="Arai W."/>
            <person name="Tsubouchi T."/>
            <person name="Morono Y."/>
            <person name="Uchiyama I."/>
            <person name="Ito T."/>
            <person name="Fujiyama A."/>
            <person name="Inagaki F."/>
            <person name="Takami H."/>
        </authorList>
    </citation>
    <scope>NUCLEOTIDE SEQUENCE</scope>
    <source>
        <strain evidence="7">Expedition CK06-06</strain>
    </source>
</reference>
<dbReference type="GO" id="GO:0005524">
    <property type="term" value="F:ATP binding"/>
    <property type="evidence" value="ECO:0007669"/>
    <property type="project" value="UniProtKB-KW"/>
</dbReference>
<feature type="non-terminal residue" evidence="7">
    <location>
        <position position="1"/>
    </location>
</feature>
<feature type="domain" description="YchF C-terminal" evidence="6">
    <location>
        <begin position="2"/>
        <end position="63"/>
    </location>
</feature>
<dbReference type="PANTHER" id="PTHR23305:SF18">
    <property type="entry name" value="OBG-TYPE G DOMAIN-CONTAINING PROTEIN"/>
    <property type="match status" value="1"/>
</dbReference>
<dbReference type="InterPro" id="IPR012676">
    <property type="entry name" value="TGS-like"/>
</dbReference>
<dbReference type="PANTHER" id="PTHR23305">
    <property type="entry name" value="OBG GTPASE FAMILY"/>
    <property type="match status" value="1"/>
</dbReference>
<dbReference type="AlphaFoldDB" id="X1VYP9"/>
<proteinExistence type="predicted"/>
<evidence type="ECO:0000256" key="4">
    <source>
        <dbReference type="ARBA" id="ARBA00022840"/>
    </source>
</evidence>
<accession>X1VYP9</accession>